<feature type="compositionally biased region" description="Basic and acidic residues" evidence="1">
    <location>
        <begin position="22"/>
        <end position="36"/>
    </location>
</feature>
<dbReference type="EMBL" id="JAUZMY010000001">
    <property type="protein sequence ID" value="MEE2035790.1"/>
    <property type="molecule type" value="Genomic_DNA"/>
</dbReference>
<feature type="region of interest" description="Disordered" evidence="1">
    <location>
        <begin position="71"/>
        <end position="93"/>
    </location>
</feature>
<dbReference type="Proteomes" id="UP001356095">
    <property type="component" value="Unassembled WGS sequence"/>
</dbReference>
<gene>
    <name evidence="2" type="ORF">Q8791_00960</name>
</gene>
<evidence type="ECO:0000256" key="1">
    <source>
        <dbReference type="SAM" id="MobiDB-lite"/>
    </source>
</evidence>
<name>A0ABU7K0K3_9ACTN</name>
<evidence type="ECO:0000313" key="3">
    <source>
        <dbReference type="Proteomes" id="UP001356095"/>
    </source>
</evidence>
<proteinExistence type="predicted"/>
<accession>A0ABU7K0K3</accession>
<feature type="region of interest" description="Disordered" evidence="1">
    <location>
        <begin position="1"/>
        <end position="56"/>
    </location>
</feature>
<evidence type="ECO:0000313" key="2">
    <source>
        <dbReference type="EMBL" id="MEE2035790.1"/>
    </source>
</evidence>
<protein>
    <submittedName>
        <fullName evidence="2">Uncharacterized protein</fullName>
    </submittedName>
</protein>
<sequence>MSDRKEPEYDVEISASVSADELTFHEAPEVRSRHWGEPTSEGAAGSDRSGVPRPVESGVVYEDIRVDYRLASRIRPPEGQPEEKPADGADEEE</sequence>
<organism evidence="2 3">
    <name type="scientific">Nocardiopsis codii</name>
    <dbReference type="NCBI Taxonomy" id="3065942"/>
    <lineage>
        <taxon>Bacteria</taxon>
        <taxon>Bacillati</taxon>
        <taxon>Actinomycetota</taxon>
        <taxon>Actinomycetes</taxon>
        <taxon>Streptosporangiales</taxon>
        <taxon>Nocardiopsidaceae</taxon>
        <taxon>Nocardiopsis</taxon>
    </lineage>
</organism>
<reference evidence="2 3" key="1">
    <citation type="submission" date="2023-08" db="EMBL/GenBank/DDBJ databases">
        <authorList>
            <person name="Girao M."/>
            <person name="Carvalho M.F."/>
        </authorList>
    </citation>
    <scope>NUCLEOTIDE SEQUENCE [LARGE SCALE GENOMIC DNA]</scope>
    <source>
        <strain evidence="2 3">CT-R113</strain>
    </source>
</reference>
<comment type="caution">
    <text evidence="2">The sequence shown here is derived from an EMBL/GenBank/DDBJ whole genome shotgun (WGS) entry which is preliminary data.</text>
</comment>
<dbReference type="RefSeq" id="WP_330089616.1">
    <property type="nucleotide sequence ID" value="NZ_JAUZMY010000001.1"/>
</dbReference>
<keyword evidence="3" id="KW-1185">Reference proteome</keyword>